<dbReference type="EMBL" id="CAMAPF010001168">
    <property type="protein sequence ID" value="CAH9148397.1"/>
    <property type="molecule type" value="Genomic_DNA"/>
</dbReference>
<dbReference type="GO" id="GO:0003677">
    <property type="term" value="F:DNA binding"/>
    <property type="evidence" value="ECO:0007669"/>
    <property type="project" value="InterPro"/>
</dbReference>
<accession>A0AAV0GKA6</accession>
<dbReference type="GO" id="GO:0030337">
    <property type="term" value="F:DNA polymerase processivity factor activity"/>
    <property type="evidence" value="ECO:0007669"/>
    <property type="project" value="InterPro"/>
</dbReference>
<dbReference type="AlphaFoldDB" id="A0AAV0GKA6"/>
<evidence type="ECO:0000256" key="1">
    <source>
        <dbReference type="SAM" id="MobiDB-lite"/>
    </source>
</evidence>
<feature type="region of interest" description="Disordered" evidence="1">
    <location>
        <begin position="335"/>
        <end position="358"/>
    </location>
</feature>
<proteinExistence type="predicted"/>
<sequence>MLRLWFDGYVLSDVMNALQPTLNGPNPVLIFSSSGFRLYGTDREKLTIVNAIINARKDIKSSDPDTGYNDREITMRLNMNRLAAICRANCGFLICIEVNQGENIISIKPHAGVPPATLKYLEHPDSDICRPQVKKLHYHATVKLPSDMFTRIIGEICCTYGHRKITRFVDPRLGALSVPDPEPSSLADDEFRISVTNEGIKFSIQGYFVFVKRDEAVSFKIKQPVSLTLKADLVERLIYASIKSDSVTMRLYPEYPLRFRFRINNGQMYIYTGKGHIVGTREFTLGHQKMIMQAIRYDGDRIKNPEAEKDVVRFDVAVIPDSAIENSRGWLRSKPTFRKKEDTRPERKRKKKRSSFHISFGRLRRFRYRRNGRSDSRPEMDVSE</sequence>
<reference evidence="3" key="1">
    <citation type="submission" date="2022-07" db="EMBL/GenBank/DDBJ databases">
        <authorList>
            <person name="Macas J."/>
            <person name="Novak P."/>
            <person name="Neumann P."/>
        </authorList>
    </citation>
    <scope>NUCLEOTIDE SEQUENCE</scope>
</reference>
<dbReference type="InterPro" id="IPR000730">
    <property type="entry name" value="Pr_cel_nuc_antig"/>
</dbReference>
<dbReference type="EMBL" id="CAMAPF010001168">
    <property type="protein sequence ID" value="CAH9148394.1"/>
    <property type="molecule type" value="Genomic_DNA"/>
</dbReference>
<dbReference type="PANTHER" id="PTHR11352">
    <property type="entry name" value="PROLIFERATING CELL NUCLEAR ANTIGEN"/>
    <property type="match status" value="1"/>
</dbReference>
<dbReference type="InterPro" id="IPR046938">
    <property type="entry name" value="DNA_clamp_sf"/>
</dbReference>
<evidence type="ECO:0000313" key="3">
    <source>
        <dbReference type="EMBL" id="CAH9148397.1"/>
    </source>
</evidence>
<feature type="compositionally biased region" description="Basic residues" evidence="1">
    <location>
        <begin position="346"/>
        <end position="355"/>
    </location>
</feature>
<dbReference type="EMBL" id="CAMAPF010001168">
    <property type="protein sequence ID" value="CAH9148398.1"/>
    <property type="molecule type" value="Genomic_DNA"/>
</dbReference>
<evidence type="ECO:0000313" key="4">
    <source>
        <dbReference type="Proteomes" id="UP001152523"/>
    </source>
</evidence>
<gene>
    <name evidence="3" type="ORF">CEPIT_LOCUS44482</name>
</gene>
<name>A0AAV0GKA6_9ASTE</name>
<evidence type="ECO:0000259" key="2">
    <source>
        <dbReference type="Pfam" id="PF02747"/>
    </source>
</evidence>
<keyword evidence="4" id="KW-1185">Reference proteome</keyword>
<dbReference type="InterPro" id="IPR022649">
    <property type="entry name" value="Pr_cel_nuc_antig_C"/>
</dbReference>
<organism evidence="3 4">
    <name type="scientific">Cuscuta epithymum</name>
    <dbReference type="NCBI Taxonomy" id="186058"/>
    <lineage>
        <taxon>Eukaryota</taxon>
        <taxon>Viridiplantae</taxon>
        <taxon>Streptophyta</taxon>
        <taxon>Embryophyta</taxon>
        <taxon>Tracheophyta</taxon>
        <taxon>Spermatophyta</taxon>
        <taxon>Magnoliopsida</taxon>
        <taxon>eudicotyledons</taxon>
        <taxon>Gunneridae</taxon>
        <taxon>Pentapetalae</taxon>
        <taxon>asterids</taxon>
        <taxon>lamiids</taxon>
        <taxon>Solanales</taxon>
        <taxon>Convolvulaceae</taxon>
        <taxon>Cuscuteae</taxon>
        <taxon>Cuscuta</taxon>
        <taxon>Cuscuta subgen. Cuscuta</taxon>
    </lineage>
</organism>
<dbReference type="SUPFAM" id="SSF55979">
    <property type="entry name" value="DNA clamp"/>
    <property type="match status" value="1"/>
</dbReference>
<comment type="caution">
    <text evidence="3">The sequence shown here is derived from an EMBL/GenBank/DDBJ whole genome shotgun (WGS) entry which is preliminary data.</text>
</comment>
<protein>
    <recommendedName>
        <fullName evidence="2">Proliferating cell nuclear antigen PCNA C-terminal domain-containing protein</fullName>
    </recommendedName>
</protein>
<dbReference type="Pfam" id="PF02747">
    <property type="entry name" value="PCNA_C"/>
    <property type="match status" value="1"/>
</dbReference>
<dbReference type="EMBL" id="CAMAPF010001168">
    <property type="protein sequence ID" value="CAH9148399.1"/>
    <property type="molecule type" value="Genomic_DNA"/>
</dbReference>
<dbReference type="GO" id="GO:0006272">
    <property type="term" value="P:leading strand elongation"/>
    <property type="evidence" value="ECO:0007669"/>
    <property type="project" value="TreeGrafter"/>
</dbReference>
<dbReference type="PANTHER" id="PTHR11352:SF0">
    <property type="entry name" value="PROLIFERATING CELL NUCLEAR ANTIGEN"/>
    <property type="match status" value="1"/>
</dbReference>
<dbReference type="EMBL" id="CAMAPF010001168">
    <property type="protein sequence ID" value="CAH9148396.1"/>
    <property type="molecule type" value="Genomic_DNA"/>
</dbReference>
<feature type="domain" description="Proliferating cell nuclear antigen PCNA C-terminal" evidence="2">
    <location>
        <begin position="188"/>
        <end position="270"/>
    </location>
</feature>
<dbReference type="EMBL" id="CAMAPF010001168">
    <property type="protein sequence ID" value="CAH9148395.1"/>
    <property type="molecule type" value="Genomic_DNA"/>
</dbReference>
<dbReference type="Gene3D" id="3.70.10.10">
    <property type="match status" value="1"/>
</dbReference>
<dbReference type="Proteomes" id="UP001152523">
    <property type="component" value="Unassembled WGS sequence"/>
</dbReference>
<dbReference type="GO" id="GO:0006275">
    <property type="term" value="P:regulation of DNA replication"/>
    <property type="evidence" value="ECO:0007669"/>
    <property type="project" value="InterPro"/>
</dbReference>